<dbReference type="EMBL" id="PQFF01000017">
    <property type="protein sequence ID" value="RHZ89057.1"/>
    <property type="molecule type" value="Genomic_DNA"/>
</dbReference>
<dbReference type="SUPFAM" id="SSF53732">
    <property type="entry name" value="Aconitase iron-sulfur domain"/>
    <property type="match status" value="1"/>
</dbReference>
<evidence type="ECO:0000256" key="2">
    <source>
        <dbReference type="ARBA" id="ARBA00023004"/>
    </source>
</evidence>
<dbReference type="InterPro" id="IPR001030">
    <property type="entry name" value="Acoase/IPM_deHydtase_lsu_aba"/>
</dbReference>
<evidence type="ECO:0000313" key="5">
    <source>
        <dbReference type="EMBL" id="RHZ89057.1"/>
    </source>
</evidence>
<keyword evidence="1" id="KW-0479">Metal-binding</keyword>
<name>A0A397JN33_9GLOM</name>
<gene>
    <name evidence="5" type="ORF">Glove_19g326</name>
</gene>
<dbReference type="OrthoDB" id="419183at2759"/>
<sequence length="223" mass="24749">MSCNLSMKYDLISLMDIAGLGAADVVMPLVTEDLILAALVLEQGLKKGYRPSIGGKRCVTPGSLPIIAKLRRIGLVKFYEQAGFEIGTLTELREIWLSSQNQNFRNRMGKGVIGNLASTATVAVSSFEMKIKDPRELLDLIDPEKYKEFLEQWVDQADPNNPSSLGSYLPPPPPSFTGSITGKVQVFEDNIPLTKINHGSKVYGIDKFTFQKFQKSNEYKKQS</sequence>
<dbReference type="InterPro" id="IPR015931">
    <property type="entry name" value="Acnase/IPM_dHydase_lsu_aba_1/3"/>
</dbReference>
<evidence type="ECO:0000313" key="6">
    <source>
        <dbReference type="Proteomes" id="UP000266861"/>
    </source>
</evidence>
<evidence type="ECO:0000256" key="1">
    <source>
        <dbReference type="ARBA" id="ARBA00022723"/>
    </source>
</evidence>
<organism evidence="5 6">
    <name type="scientific">Diversispora epigaea</name>
    <dbReference type="NCBI Taxonomy" id="1348612"/>
    <lineage>
        <taxon>Eukaryota</taxon>
        <taxon>Fungi</taxon>
        <taxon>Fungi incertae sedis</taxon>
        <taxon>Mucoromycota</taxon>
        <taxon>Glomeromycotina</taxon>
        <taxon>Glomeromycetes</taxon>
        <taxon>Diversisporales</taxon>
        <taxon>Diversisporaceae</taxon>
        <taxon>Diversispora</taxon>
    </lineage>
</organism>
<evidence type="ECO:0000256" key="3">
    <source>
        <dbReference type="ARBA" id="ARBA00023014"/>
    </source>
</evidence>
<keyword evidence="3" id="KW-0411">Iron-sulfur</keyword>
<dbReference type="STRING" id="1348612.A0A397JN33"/>
<dbReference type="AlphaFoldDB" id="A0A397JN33"/>
<dbReference type="GO" id="GO:0051536">
    <property type="term" value="F:iron-sulfur cluster binding"/>
    <property type="evidence" value="ECO:0007669"/>
    <property type="project" value="UniProtKB-KW"/>
</dbReference>
<dbReference type="GO" id="GO:0046872">
    <property type="term" value="F:metal ion binding"/>
    <property type="evidence" value="ECO:0007669"/>
    <property type="project" value="UniProtKB-KW"/>
</dbReference>
<dbReference type="Proteomes" id="UP000266861">
    <property type="component" value="Unassembled WGS sequence"/>
</dbReference>
<proteinExistence type="predicted"/>
<dbReference type="Gene3D" id="3.30.499.10">
    <property type="entry name" value="Aconitase, domain 3"/>
    <property type="match status" value="1"/>
</dbReference>
<keyword evidence="2" id="KW-0408">Iron</keyword>
<keyword evidence="6" id="KW-1185">Reference proteome</keyword>
<dbReference type="InterPro" id="IPR036008">
    <property type="entry name" value="Aconitase_4Fe-4S_dom"/>
</dbReference>
<accession>A0A397JN33</accession>
<protein>
    <recommendedName>
        <fullName evidence="4">Aconitase/3-isopropylmalate dehydratase large subunit alpha/beta/alpha domain-containing protein</fullName>
    </recommendedName>
</protein>
<comment type="caution">
    <text evidence="5">The sequence shown here is derived from an EMBL/GenBank/DDBJ whole genome shotgun (WGS) entry which is preliminary data.</text>
</comment>
<evidence type="ECO:0000259" key="4">
    <source>
        <dbReference type="Pfam" id="PF00330"/>
    </source>
</evidence>
<reference evidence="5 6" key="1">
    <citation type="submission" date="2018-08" db="EMBL/GenBank/DDBJ databases">
        <title>Genome and evolution of the arbuscular mycorrhizal fungus Diversispora epigaea (formerly Glomus versiforme) and its bacterial endosymbionts.</title>
        <authorList>
            <person name="Sun X."/>
            <person name="Fei Z."/>
            <person name="Harrison M."/>
        </authorList>
    </citation>
    <scope>NUCLEOTIDE SEQUENCE [LARGE SCALE GENOMIC DNA]</scope>
    <source>
        <strain evidence="5 6">IT104</strain>
    </source>
</reference>
<dbReference type="Pfam" id="PF00330">
    <property type="entry name" value="Aconitase"/>
    <property type="match status" value="1"/>
</dbReference>
<feature type="domain" description="Aconitase/3-isopropylmalate dehydratase large subunit alpha/beta/alpha" evidence="4">
    <location>
        <begin position="32"/>
        <end position="127"/>
    </location>
</feature>